<evidence type="ECO:0000313" key="2">
    <source>
        <dbReference type="Proteomes" id="UP001279734"/>
    </source>
</evidence>
<dbReference type="EMBL" id="BSYO01000012">
    <property type="protein sequence ID" value="GMH13072.1"/>
    <property type="molecule type" value="Genomic_DNA"/>
</dbReference>
<comment type="caution">
    <text evidence="1">The sequence shown here is derived from an EMBL/GenBank/DDBJ whole genome shotgun (WGS) entry which is preliminary data.</text>
</comment>
<gene>
    <name evidence="1" type="ORF">Nepgr_014913</name>
</gene>
<protein>
    <submittedName>
        <fullName evidence="1">Uncharacterized protein</fullName>
    </submittedName>
</protein>
<dbReference type="AlphaFoldDB" id="A0AAD3SKZ5"/>
<keyword evidence="2" id="KW-1185">Reference proteome</keyword>
<dbReference type="Proteomes" id="UP001279734">
    <property type="component" value="Unassembled WGS sequence"/>
</dbReference>
<accession>A0AAD3SKZ5</accession>
<proteinExistence type="predicted"/>
<organism evidence="1 2">
    <name type="scientific">Nepenthes gracilis</name>
    <name type="common">Slender pitcher plant</name>
    <dbReference type="NCBI Taxonomy" id="150966"/>
    <lineage>
        <taxon>Eukaryota</taxon>
        <taxon>Viridiplantae</taxon>
        <taxon>Streptophyta</taxon>
        <taxon>Embryophyta</taxon>
        <taxon>Tracheophyta</taxon>
        <taxon>Spermatophyta</taxon>
        <taxon>Magnoliopsida</taxon>
        <taxon>eudicotyledons</taxon>
        <taxon>Gunneridae</taxon>
        <taxon>Pentapetalae</taxon>
        <taxon>Caryophyllales</taxon>
        <taxon>Nepenthaceae</taxon>
        <taxon>Nepenthes</taxon>
    </lineage>
</organism>
<evidence type="ECO:0000313" key="1">
    <source>
        <dbReference type="EMBL" id="GMH13072.1"/>
    </source>
</evidence>
<sequence>MGCIYSRGTTVVSGGFRRWQCLPPPPRNPTTQSYRVCGTGAVWQVAVIGLRGGGGRHCHLRNLRPTHHTKRHFNEVPHEDRLVKAPVEKASEGDEVDKVEEVDKTLAKMLEAATETSDIGPVVGVAEVVETVDASRVRSSEFEVTGTTTAAGPTKELSLEPSMHEVHEGEGEADVAASDAPVYYRAEDTPRSVEARGDAFP</sequence>
<reference evidence="1" key="1">
    <citation type="submission" date="2023-05" db="EMBL/GenBank/DDBJ databases">
        <title>Nepenthes gracilis genome sequencing.</title>
        <authorList>
            <person name="Fukushima K."/>
        </authorList>
    </citation>
    <scope>NUCLEOTIDE SEQUENCE</scope>
    <source>
        <strain evidence="1">SING2019-196</strain>
    </source>
</reference>
<name>A0AAD3SKZ5_NEPGR</name>